<reference evidence="11" key="1">
    <citation type="submission" date="2016-10" db="EMBL/GenBank/DDBJ databases">
        <authorList>
            <person name="Varghese N."/>
            <person name="Submissions S."/>
        </authorList>
    </citation>
    <scope>NUCLEOTIDE SEQUENCE [LARGE SCALE GENOMIC DNA]</scope>
    <source>
        <strain evidence="11">CGMCC 1.9150</strain>
    </source>
</reference>
<dbReference type="OrthoDB" id="8874570at2"/>
<dbReference type="PANTHER" id="PTHR48111:SF1">
    <property type="entry name" value="TWO-COMPONENT RESPONSE REGULATOR ORR33"/>
    <property type="match status" value="1"/>
</dbReference>
<feature type="coiled-coil region" evidence="7">
    <location>
        <begin position="129"/>
        <end position="156"/>
    </location>
</feature>
<evidence type="ECO:0000313" key="10">
    <source>
        <dbReference type="EMBL" id="SEK65893.1"/>
    </source>
</evidence>
<accession>A0A1H7ITR0</accession>
<evidence type="ECO:0000256" key="2">
    <source>
        <dbReference type="ARBA" id="ARBA00023012"/>
    </source>
</evidence>
<dbReference type="InterPro" id="IPR001789">
    <property type="entry name" value="Sig_transdc_resp-reg_receiver"/>
</dbReference>
<feature type="domain" description="Response regulatory" evidence="9">
    <location>
        <begin position="12"/>
        <end position="129"/>
    </location>
</feature>
<dbReference type="Gene3D" id="3.40.50.2300">
    <property type="match status" value="1"/>
</dbReference>
<dbReference type="GO" id="GO:0000156">
    <property type="term" value="F:phosphorelay response regulator activity"/>
    <property type="evidence" value="ECO:0007669"/>
    <property type="project" value="TreeGrafter"/>
</dbReference>
<dbReference type="PANTHER" id="PTHR48111">
    <property type="entry name" value="REGULATOR OF RPOS"/>
    <property type="match status" value="1"/>
</dbReference>
<dbReference type="PROSITE" id="PS00622">
    <property type="entry name" value="HTH_LUXR_1"/>
    <property type="match status" value="1"/>
</dbReference>
<dbReference type="RefSeq" id="WP_089710740.1">
    <property type="nucleotide sequence ID" value="NZ_FOBC01000003.1"/>
</dbReference>
<gene>
    <name evidence="10" type="ORF">SAMN04488129_103217</name>
</gene>
<feature type="domain" description="HTH luxR-type" evidence="8">
    <location>
        <begin position="287"/>
        <end position="352"/>
    </location>
</feature>
<dbReference type="SMART" id="SM00448">
    <property type="entry name" value="REC"/>
    <property type="match status" value="1"/>
</dbReference>
<dbReference type="InterPro" id="IPR039420">
    <property type="entry name" value="WalR-like"/>
</dbReference>
<dbReference type="STRING" id="650850.SAMN04488129_103217"/>
<dbReference type="PROSITE" id="PS50110">
    <property type="entry name" value="RESPONSE_REGULATORY"/>
    <property type="match status" value="1"/>
</dbReference>
<dbReference type="GO" id="GO:0000976">
    <property type="term" value="F:transcription cis-regulatory region binding"/>
    <property type="evidence" value="ECO:0007669"/>
    <property type="project" value="TreeGrafter"/>
</dbReference>
<dbReference type="InterPro" id="IPR016032">
    <property type="entry name" value="Sig_transdc_resp-reg_C-effctor"/>
</dbReference>
<keyword evidence="2" id="KW-0902">Two-component regulatory system</keyword>
<dbReference type="GO" id="GO:0006355">
    <property type="term" value="P:regulation of DNA-templated transcription"/>
    <property type="evidence" value="ECO:0007669"/>
    <property type="project" value="InterPro"/>
</dbReference>
<evidence type="ECO:0000256" key="5">
    <source>
        <dbReference type="ARBA" id="ARBA00023163"/>
    </source>
</evidence>
<evidence type="ECO:0000259" key="8">
    <source>
        <dbReference type="PROSITE" id="PS50043"/>
    </source>
</evidence>
<dbReference type="Gene3D" id="1.10.10.10">
    <property type="entry name" value="Winged helix-like DNA-binding domain superfamily/Winged helix DNA-binding domain"/>
    <property type="match status" value="1"/>
</dbReference>
<keyword evidence="5" id="KW-0804">Transcription</keyword>
<dbReference type="SMART" id="SM00421">
    <property type="entry name" value="HTH_LUXR"/>
    <property type="match status" value="1"/>
</dbReference>
<dbReference type="Pfam" id="PF00196">
    <property type="entry name" value="GerE"/>
    <property type="match status" value="1"/>
</dbReference>
<dbReference type="GO" id="GO:0032993">
    <property type="term" value="C:protein-DNA complex"/>
    <property type="evidence" value="ECO:0007669"/>
    <property type="project" value="TreeGrafter"/>
</dbReference>
<dbReference type="GO" id="GO:0005829">
    <property type="term" value="C:cytosol"/>
    <property type="evidence" value="ECO:0007669"/>
    <property type="project" value="TreeGrafter"/>
</dbReference>
<dbReference type="AlphaFoldDB" id="A0A1H7ITR0"/>
<evidence type="ECO:0000256" key="1">
    <source>
        <dbReference type="ARBA" id="ARBA00022553"/>
    </source>
</evidence>
<dbReference type="InterPro" id="IPR011006">
    <property type="entry name" value="CheY-like_superfamily"/>
</dbReference>
<feature type="modified residue" description="4-aspartylphosphate" evidence="6">
    <location>
        <position position="61"/>
    </location>
</feature>
<dbReference type="CDD" id="cd17574">
    <property type="entry name" value="REC_OmpR"/>
    <property type="match status" value="1"/>
</dbReference>
<dbReference type="Proteomes" id="UP000198807">
    <property type="component" value="Unassembled WGS sequence"/>
</dbReference>
<dbReference type="Pfam" id="PF00072">
    <property type="entry name" value="Response_reg"/>
    <property type="match status" value="1"/>
</dbReference>
<organism evidence="10 11">
    <name type="scientific">Halomonas daqiaonensis</name>
    <dbReference type="NCBI Taxonomy" id="650850"/>
    <lineage>
        <taxon>Bacteria</taxon>
        <taxon>Pseudomonadati</taxon>
        <taxon>Pseudomonadota</taxon>
        <taxon>Gammaproteobacteria</taxon>
        <taxon>Oceanospirillales</taxon>
        <taxon>Halomonadaceae</taxon>
        <taxon>Halomonas</taxon>
    </lineage>
</organism>
<dbReference type="SUPFAM" id="SSF52172">
    <property type="entry name" value="CheY-like"/>
    <property type="match status" value="1"/>
</dbReference>
<evidence type="ECO:0000256" key="7">
    <source>
        <dbReference type="SAM" id="Coils"/>
    </source>
</evidence>
<keyword evidence="4" id="KW-0238">DNA-binding</keyword>
<keyword evidence="1 6" id="KW-0597">Phosphoprotein</keyword>
<evidence type="ECO:0000256" key="6">
    <source>
        <dbReference type="PROSITE-ProRule" id="PRU00169"/>
    </source>
</evidence>
<dbReference type="PRINTS" id="PR00038">
    <property type="entry name" value="HTHLUXR"/>
</dbReference>
<name>A0A1H7ITR0_9GAMM</name>
<dbReference type="InterPro" id="IPR000792">
    <property type="entry name" value="Tscrpt_reg_LuxR_C"/>
</dbReference>
<sequence>MSQPERAHQPPLILCAEDQEDLRTDICEELREAGYAVLEAGDGEATLQQMDASAPDLILCDINMPGLNGYDVLEEISERRPHLADTPFIFLTALSDPRDVVDGKRCGADDYLVKPIDYDLLLATVEARLRQVRRMRAKSNHELQELRQAMSGLRQEASRQAFRSATRALDLVAPGMVLIDGQGHVTFANQRAHRLVEETDALLLNDTLSARGSEARPLRKAIEDASRASQHGEEPVYSLRLPNRPGDHGLLVLVCAMGRESSAVQDDTSVVVLLSAPDKRPPLPEGVLASLFGLTPTETRIAMALLEGSRTEEIAERMGISPTTVAFHLRNLFQKTETHRQADLIALLLAGSMTAYLEGR</sequence>
<dbReference type="EMBL" id="FOBC01000003">
    <property type="protein sequence ID" value="SEK65893.1"/>
    <property type="molecule type" value="Genomic_DNA"/>
</dbReference>
<evidence type="ECO:0000256" key="4">
    <source>
        <dbReference type="ARBA" id="ARBA00023125"/>
    </source>
</evidence>
<dbReference type="PROSITE" id="PS50043">
    <property type="entry name" value="HTH_LUXR_2"/>
    <property type="match status" value="1"/>
</dbReference>
<keyword evidence="3" id="KW-0805">Transcription regulation</keyword>
<evidence type="ECO:0000259" key="9">
    <source>
        <dbReference type="PROSITE" id="PS50110"/>
    </source>
</evidence>
<keyword evidence="11" id="KW-1185">Reference proteome</keyword>
<evidence type="ECO:0000313" key="11">
    <source>
        <dbReference type="Proteomes" id="UP000198807"/>
    </source>
</evidence>
<keyword evidence="7" id="KW-0175">Coiled coil</keyword>
<proteinExistence type="predicted"/>
<dbReference type="InterPro" id="IPR036388">
    <property type="entry name" value="WH-like_DNA-bd_sf"/>
</dbReference>
<dbReference type="CDD" id="cd06170">
    <property type="entry name" value="LuxR_C_like"/>
    <property type="match status" value="1"/>
</dbReference>
<evidence type="ECO:0000256" key="3">
    <source>
        <dbReference type="ARBA" id="ARBA00023015"/>
    </source>
</evidence>
<dbReference type="SUPFAM" id="SSF46894">
    <property type="entry name" value="C-terminal effector domain of the bipartite response regulators"/>
    <property type="match status" value="1"/>
</dbReference>
<protein>
    <submittedName>
        <fullName evidence="10">Regulatory protein, luxR family</fullName>
    </submittedName>
</protein>